<organism evidence="1 2">
    <name type="scientific">Rozella allomycis (strain CSF55)</name>
    <dbReference type="NCBI Taxonomy" id="988480"/>
    <lineage>
        <taxon>Eukaryota</taxon>
        <taxon>Fungi</taxon>
        <taxon>Fungi incertae sedis</taxon>
        <taxon>Cryptomycota</taxon>
        <taxon>Cryptomycota incertae sedis</taxon>
        <taxon>Rozella</taxon>
    </lineage>
</organism>
<protein>
    <submittedName>
        <fullName evidence="1">Uncharacterized protein</fullName>
    </submittedName>
</protein>
<reference evidence="1 2" key="1">
    <citation type="journal article" date="2013" name="Curr. Biol.">
        <title>Shared signatures of parasitism and phylogenomics unite Cryptomycota and microsporidia.</title>
        <authorList>
            <person name="James T.Y."/>
            <person name="Pelin A."/>
            <person name="Bonen L."/>
            <person name="Ahrendt S."/>
            <person name="Sain D."/>
            <person name="Corradi N."/>
            <person name="Stajich J.E."/>
        </authorList>
    </citation>
    <scope>NUCLEOTIDE SEQUENCE [LARGE SCALE GENOMIC DNA]</scope>
    <source>
        <strain evidence="1 2">CSF55</strain>
    </source>
</reference>
<sequence>MQSVNHLLNANQIDLSIHVACLLKNENQKLKIVSEIYNSHIHLIDEPLNNEFIEIYHQAKALYFISNNQPESAIDHLIKANCLEKAHEIILDLIPLFFIKQNFSLIKTWLNYPQLENVLNHNSKIFKLFIDKLDGLNVDAEIQKCLQNLSSANMPKLHFACIVKINQSMQSEFKTVSQKIKSIRDSTSE</sequence>
<evidence type="ECO:0000313" key="1">
    <source>
        <dbReference type="EMBL" id="EPZ32729.1"/>
    </source>
</evidence>
<dbReference type="AlphaFoldDB" id="A0A075AW27"/>
<proteinExistence type="predicted"/>
<accession>A0A075AW27</accession>
<dbReference type="Proteomes" id="UP000030755">
    <property type="component" value="Unassembled WGS sequence"/>
</dbReference>
<name>A0A075AW27_ROZAC</name>
<dbReference type="EMBL" id="KE561117">
    <property type="protein sequence ID" value="EPZ32729.1"/>
    <property type="molecule type" value="Genomic_DNA"/>
</dbReference>
<dbReference type="HOGENOM" id="CLU_1435185_0_0_1"/>
<evidence type="ECO:0000313" key="2">
    <source>
        <dbReference type="Proteomes" id="UP000030755"/>
    </source>
</evidence>
<gene>
    <name evidence="1" type="ORF">O9G_000804</name>
</gene>
<keyword evidence="2" id="KW-1185">Reference proteome</keyword>